<dbReference type="SUPFAM" id="SSF55681">
    <property type="entry name" value="Class II aaRS and biotin synthetases"/>
    <property type="match status" value="1"/>
</dbReference>
<dbReference type="InterPro" id="IPR041715">
    <property type="entry name" value="HisRS-like_core"/>
</dbReference>
<dbReference type="InterPro" id="IPR045864">
    <property type="entry name" value="aa-tRNA-synth_II/BPL/LPL"/>
</dbReference>
<dbReference type="InterPro" id="IPR033656">
    <property type="entry name" value="HisRS_anticodon"/>
</dbReference>
<keyword evidence="4 8" id="KW-0067">ATP-binding</keyword>
<evidence type="ECO:0000256" key="7">
    <source>
        <dbReference type="ARBA" id="ARBA00047639"/>
    </source>
</evidence>
<feature type="binding site" evidence="9">
    <location>
        <position position="115"/>
    </location>
    <ligand>
        <name>L-histidine</name>
        <dbReference type="ChEBI" id="CHEBI:57595"/>
    </ligand>
</feature>
<dbReference type="Pfam" id="PF13393">
    <property type="entry name" value="tRNA-synt_His"/>
    <property type="match status" value="1"/>
</dbReference>
<dbReference type="Pfam" id="PF03129">
    <property type="entry name" value="HGTP_anticodon"/>
    <property type="match status" value="1"/>
</dbReference>
<evidence type="ECO:0000259" key="10">
    <source>
        <dbReference type="PROSITE" id="PS50862"/>
    </source>
</evidence>
<dbReference type="InterPro" id="IPR036621">
    <property type="entry name" value="Anticodon-bd_dom_sf"/>
</dbReference>
<keyword evidence="6 8" id="KW-0030">Aminoacyl-tRNA synthetase</keyword>
<reference evidence="12" key="1">
    <citation type="submission" date="2017-09" db="EMBL/GenBank/DDBJ databases">
        <title>Depth-based differentiation of microbial function through sediment-hosted aquifers and enrichment of novel symbionts in the deep terrestrial subsurface.</title>
        <authorList>
            <person name="Probst A.J."/>
            <person name="Ladd B."/>
            <person name="Jarett J.K."/>
            <person name="Geller-Mcgrath D.E."/>
            <person name="Sieber C.M.K."/>
            <person name="Emerson J.B."/>
            <person name="Anantharaman K."/>
            <person name="Thomas B.C."/>
            <person name="Malmstrom R."/>
            <person name="Stieglmeier M."/>
            <person name="Klingl A."/>
            <person name="Woyke T."/>
            <person name="Ryan C.M."/>
            <person name="Banfield J.F."/>
        </authorList>
    </citation>
    <scope>NUCLEOTIDE SEQUENCE [LARGE SCALE GENOMIC DNA]</scope>
</reference>
<comment type="catalytic activity">
    <reaction evidence="7 8">
        <text>tRNA(His) + L-histidine + ATP = L-histidyl-tRNA(His) + AMP + diphosphate + H(+)</text>
        <dbReference type="Rhea" id="RHEA:17313"/>
        <dbReference type="Rhea" id="RHEA-COMP:9665"/>
        <dbReference type="Rhea" id="RHEA-COMP:9689"/>
        <dbReference type="ChEBI" id="CHEBI:15378"/>
        <dbReference type="ChEBI" id="CHEBI:30616"/>
        <dbReference type="ChEBI" id="CHEBI:33019"/>
        <dbReference type="ChEBI" id="CHEBI:57595"/>
        <dbReference type="ChEBI" id="CHEBI:78442"/>
        <dbReference type="ChEBI" id="CHEBI:78527"/>
        <dbReference type="ChEBI" id="CHEBI:456215"/>
        <dbReference type="EC" id="6.1.1.21"/>
    </reaction>
</comment>
<dbReference type="SUPFAM" id="SSF52954">
    <property type="entry name" value="Class II aaRS ABD-related"/>
    <property type="match status" value="1"/>
</dbReference>
<dbReference type="PROSITE" id="PS50862">
    <property type="entry name" value="AA_TRNA_LIGASE_II"/>
    <property type="match status" value="1"/>
</dbReference>
<name>A0A2H0VCL6_9BACT</name>
<feature type="binding site" evidence="9">
    <location>
        <begin position="278"/>
        <end position="279"/>
    </location>
    <ligand>
        <name>L-histidine</name>
        <dbReference type="ChEBI" id="CHEBI:57595"/>
    </ligand>
</feature>
<gene>
    <name evidence="8" type="primary">hisS</name>
    <name evidence="11" type="ORF">COT92_03130</name>
</gene>
<keyword evidence="8" id="KW-0963">Cytoplasm</keyword>
<dbReference type="AlphaFoldDB" id="A0A2H0VCL6"/>
<dbReference type="InterPro" id="IPR015807">
    <property type="entry name" value="His-tRNA-ligase"/>
</dbReference>
<evidence type="ECO:0000256" key="8">
    <source>
        <dbReference type="HAMAP-Rule" id="MF_00127"/>
    </source>
</evidence>
<dbReference type="GO" id="GO:0006427">
    <property type="term" value="P:histidyl-tRNA aminoacylation"/>
    <property type="evidence" value="ECO:0007669"/>
    <property type="project" value="UniProtKB-UniRule"/>
</dbReference>
<feature type="binding site" evidence="9">
    <location>
        <begin position="85"/>
        <end position="87"/>
    </location>
    <ligand>
        <name>L-histidine</name>
        <dbReference type="ChEBI" id="CHEBI:57595"/>
    </ligand>
</feature>
<dbReference type="HAMAP" id="MF_00127">
    <property type="entry name" value="His_tRNA_synth"/>
    <property type="match status" value="1"/>
</dbReference>
<dbReference type="PANTHER" id="PTHR43707:SF1">
    <property type="entry name" value="HISTIDINE--TRNA LIGASE, MITOCHONDRIAL-RELATED"/>
    <property type="match status" value="1"/>
</dbReference>
<feature type="binding site" evidence="9">
    <location>
        <position position="129"/>
    </location>
    <ligand>
        <name>L-histidine</name>
        <dbReference type="ChEBI" id="CHEBI:57595"/>
    </ligand>
</feature>
<proteinExistence type="inferred from homology"/>
<dbReference type="NCBIfam" id="TIGR00442">
    <property type="entry name" value="hisS"/>
    <property type="match status" value="1"/>
</dbReference>
<comment type="similarity">
    <text evidence="1 8">Belongs to the class-II aminoacyl-tRNA synthetase family.</text>
</comment>
<dbReference type="GO" id="GO:0004821">
    <property type="term" value="F:histidine-tRNA ligase activity"/>
    <property type="evidence" value="ECO:0007669"/>
    <property type="project" value="UniProtKB-UniRule"/>
</dbReference>
<dbReference type="GO" id="GO:0005524">
    <property type="term" value="F:ATP binding"/>
    <property type="evidence" value="ECO:0007669"/>
    <property type="project" value="UniProtKB-UniRule"/>
</dbReference>
<keyword evidence="3 8" id="KW-0547">Nucleotide-binding</keyword>
<accession>A0A2H0VCL6</accession>
<evidence type="ECO:0000256" key="2">
    <source>
        <dbReference type="ARBA" id="ARBA00022598"/>
    </source>
</evidence>
<feature type="binding site" evidence="9">
    <location>
        <position position="274"/>
    </location>
    <ligand>
        <name>L-histidine</name>
        <dbReference type="ChEBI" id="CHEBI:57595"/>
    </ligand>
</feature>
<evidence type="ECO:0000256" key="6">
    <source>
        <dbReference type="ARBA" id="ARBA00023146"/>
    </source>
</evidence>
<evidence type="ECO:0000256" key="4">
    <source>
        <dbReference type="ARBA" id="ARBA00022840"/>
    </source>
</evidence>
<comment type="subcellular location">
    <subcellularLocation>
        <location evidence="8">Cytoplasm</location>
    </subcellularLocation>
</comment>
<keyword evidence="5 8" id="KW-0648">Protein biosynthesis</keyword>
<evidence type="ECO:0000256" key="3">
    <source>
        <dbReference type="ARBA" id="ARBA00022741"/>
    </source>
</evidence>
<comment type="subunit">
    <text evidence="8">Homodimer.</text>
</comment>
<comment type="caution">
    <text evidence="11">The sequence shown here is derived from an EMBL/GenBank/DDBJ whole genome shotgun (WGS) entry which is preliminary data.</text>
</comment>
<evidence type="ECO:0000256" key="5">
    <source>
        <dbReference type="ARBA" id="ARBA00022917"/>
    </source>
</evidence>
<dbReference type="Proteomes" id="UP000230922">
    <property type="component" value="Unassembled WGS sequence"/>
</dbReference>
<dbReference type="GO" id="GO:0005737">
    <property type="term" value="C:cytoplasm"/>
    <property type="evidence" value="ECO:0007669"/>
    <property type="project" value="UniProtKB-SubCell"/>
</dbReference>
<sequence>MKPNKKLSLEPYKGTRDFYPKDQFVQNYIFGVWKKVAERYGYQEYNSSILEETDLYRAKTGEEIVNEQTYSFTDRGGRDVTIRPEMTPTVARMVAAKRRELTFPLRWFSIPNLWRYERPQRGRLREHWQLNCDIFGVDGIEADVEIISLAYDIMKEFGAKDKDFEIRIYNRKLLNYWAKVVGLNQEQASKITKVIDKKDKISTKDFYVRTEEILKEKTEEFIELMQSPKKFEERTNFFQKKEEGKLAWKEINLVFDKLESRGIKNIRLDAALVRGFDYYTGMVFEMYDVNPKNPRALFGGGRYDDLVGIFGVEKVSGVGFGWGDVTTKDFLETYKLLPEFKSSSQLYICHLDGYLDKANELASSLREQGANVEVDLTERKIQAQIKTADREDVPFVLVVGEEEVKSKRYKVKNLQTGKEEQTAEKDIYQLVKKNA</sequence>
<dbReference type="InterPro" id="IPR004154">
    <property type="entry name" value="Anticodon-bd"/>
</dbReference>
<feature type="domain" description="Aminoacyl-transfer RNA synthetases class-II family profile" evidence="10">
    <location>
        <begin position="32"/>
        <end position="338"/>
    </location>
</feature>
<dbReference type="PIRSF" id="PIRSF001549">
    <property type="entry name" value="His-tRNA_synth"/>
    <property type="match status" value="1"/>
</dbReference>
<evidence type="ECO:0000256" key="9">
    <source>
        <dbReference type="PIRSR" id="PIRSR001549-1"/>
    </source>
</evidence>
<evidence type="ECO:0000313" key="12">
    <source>
        <dbReference type="Proteomes" id="UP000230922"/>
    </source>
</evidence>
<evidence type="ECO:0000256" key="1">
    <source>
        <dbReference type="ARBA" id="ARBA00008226"/>
    </source>
</evidence>
<dbReference type="EMBL" id="PFAK01000051">
    <property type="protein sequence ID" value="PIR96040.1"/>
    <property type="molecule type" value="Genomic_DNA"/>
</dbReference>
<dbReference type="EC" id="6.1.1.21" evidence="8"/>
<dbReference type="InterPro" id="IPR006195">
    <property type="entry name" value="aa-tRNA-synth_II"/>
</dbReference>
<feature type="binding site" evidence="9">
    <location>
        <position position="133"/>
    </location>
    <ligand>
        <name>L-histidine</name>
        <dbReference type="ChEBI" id="CHEBI:57595"/>
    </ligand>
</feature>
<evidence type="ECO:0000313" key="11">
    <source>
        <dbReference type="EMBL" id="PIR96040.1"/>
    </source>
</evidence>
<dbReference type="Gene3D" id="3.40.50.800">
    <property type="entry name" value="Anticodon-binding domain"/>
    <property type="match status" value="1"/>
</dbReference>
<organism evidence="11 12">
    <name type="scientific">Candidatus Doudnabacteria bacterium CG10_big_fil_rev_8_21_14_0_10_42_18</name>
    <dbReference type="NCBI Taxonomy" id="1974552"/>
    <lineage>
        <taxon>Bacteria</taxon>
        <taxon>Candidatus Doudnaibacteriota</taxon>
    </lineage>
</organism>
<dbReference type="InterPro" id="IPR004516">
    <property type="entry name" value="HisRS/HisZ"/>
</dbReference>
<dbReference type="PANTHER" id="PTHR43707">
    <property type="entry name" value="HISTIDYL-TRNA SYNTHETASE"/>
    <property type="match status" value="1"/>
</dbReference>
<dbReference type="CDD" id="cd00773">
    <property type="entry name" value="HisRS-like_core"/>
    <property type="match status" value="1"/>
</dbReference>
<protein>
    <recommendedName>
        <fullName evidence="8">Histidine--tRNA ligase</fullName>
        <ecNumber evidence="8">6.1.1.21</ecNumber>
    </recommendedName>
    <alternativeName>
        <fullName evidence="8">Histidyl-tRNA synthetase</fullName>
        <shortName evidence="8">HisRS</shortName>
    </alternativeName>
</protein>
<dbReference type="Gene3D" id="3.30.930.10">
    <property type="entry name" value="Bira Bifunctional Protein, Domain 2"/>
    <property type="match status" value="1"/>
</dbReference>
<dbReference type="CDD" id="cd00859">
    <property type="entry name" value="HisRS_anticodon"/>
    <property type="match status" value="1"/>
</dbReference>
<keyword evidence="2 8" id="KW-0436">Ligase</keyword>